<reference evidence="2 3" key="1">
    <citation type="journal article" date="2014" name="Nat. Commun.">
        <title>Molecular traces of alternative social organization in a termite genome.</title>
        <authorList>
            <person name="Terrapon N."/>
            <person name="Li C."/>
            <person name="Robertson H.M."/>
            <person name="Ji L."/>
            <person name="Meng X."/>
            <person name="Booth W."/>
            <person name="Chen Z."/>
            <person name="Childers C.P."/>
            <person name="Glastad K.M."/>
            <person name="Gokhale K."/>
            <person name="Gowin J."/>
            <person name="Gronenberg W."/>
            <person name="Hermansen R.A."/>
            <person name="Hu H."/>
            <person name="Hunt B.G."/>
            <person name="Huylmans A.K."/>
            <person name="Khalil S.M."/>
            <person name="Mitchell R.D."/>
            <person name="Munoz-Torres M.C."/>
            <person name="Mustard J.A."/>
            <person name="Pan H."/>
            <person name="Reese J.T."/>
            <person name="Scharf M.E."/>
            <person name="Sun F."/>
            <person name="Vogel H."/>
            <person name="Xiao J."/>
            <person name="Yang W."/>
            <person name="Yang Z."/>
            <person name="Yang Z."/>
            <person name="Zhou J."/>
            <person name="Zhu J."/>
            <person name="Brent C.S."/>
            <person name="Elsik C.G."/>
            <person name="Goodisman M.A."/>
            <person name="Liberles D.A."/>
            <person name="Roe R.M."/>
            <person name="Vargo E.L."/>
            <person name="Vilcinskas A."/>
            <person name="Wang J."/>
            <person name="Bornberg-Bauer E."/>
            <person name="Korb J."/>
            <person name="Zhang G."/>
            <person name="Liebig J."/>
        </authorList>
    </citation>
    <scope>NUCLEOTIDE SEQUENCE [LARGE SCALE GENOMIC DNA]</scope>
    <source>
        <tissue evidence="2">Whole organism</tissue>
    </source>
</reference>
<name>A0A067QNV7_ZOONE</name>
<dbReference type="InParanoid" id="A0A067QNV7"/>
<evidence type="ECO:0000313" key="2">
    <source>
        <dbReference type="EMBL" id="KDR11231.1"/>
    </source>
</evidence>
<dbReference type="STRING" id="136037.A0A067QNV7"/>
<evidence type="ECO:0000256" key="1">
    <source>
        <dbReference type="SAM" id="MobiDB-lite"/>
    </source>
</evidence>
<feature type="compositionally biased region" description="Polar residues" evidence="1">
    <location>
        <begin position="71"/>
        <end position="81"/>
    </location>
</feature>
<protein>
    <submittedName>
        <fullName evidence="2">Coiled-coil-helix-coiled-coil-helix domain-containing protein 3, mitochondrial</fullName>
    </submittedName>
</protein>
<accession>A0A067QNV7</accession>
<dbReference type="GO" id="GO:0061617">
    <property type="term" value="C:MICOS complex"/>
    <property type="evidence" value="ECO:0007669"/>
    <property type="project" value="TreeGrafter"/>
</dbReference>
<feature type="compositionally biased region" description="Basic and acidic residues" evidence="1">
    <location>
        <begin position="114"/>
        <end position="123"/>
    </location>
</feature>
<dbReference type="InterPro" id="IPR052632">
    <property type="entry name" value="MICOS_subunit_Mic19"/>
</dbReference>
<feature type="region of interest" description="Disordered" evidence="1">
    <location>
        <begin position="104"/>
        <end position="124"/>
    </location>
</feature>
<dbReference type="FunCoup" id="A0A067QNV7">
    <property type="interactions" value="164"/>
</dbReference>
<dbReference type="PANTHER" id="PTHR21588">
    <property type="entry name" value="COILED-COIL-HELIX-COILED-COIL-HELIX DOMAIN CONTAINING 6"/>
    <property type="match status" value="1"/>
</dbReference>
<organism evidence="2 3">
    <name type="scientific">Zootermopsis nevadensis</name>
    <name type="common">Dampwood termite</name>
    <dbReference type="NCBI Taxonomy" id="136037"/>
    <lineage>
        <taxon>Eukaryota</taxon>
        <taxon>Metazoa</taxon>
        <taxon>Ecdysozoa</taxon>
        <taxon>Arthropoda</taxon>
        <taxon>Hexapoda</taxon>
        <taxon>Insecta</taxon>
        <taxon>Pterygota</taxon>
        <taxon>Neoptera</taxon>
        <taxon>Polyneoptera</taxon>
        <taxon>Dictyoptera</taxon>
        <taxon>Blattodea</taxon>
        <taxon>Blattoidea</taxon>
        <taxon>Termitoidae</taxon>
        <taxon>Termopsidae</taxon>
        <taxon>Zootermopsis</taxon>
    </lineage>
</organism>
<dbReference type="OMA" id="DVQRQMN"/>
<dbReference type="AlphaFoldDB" id="A0A067QNV7"/>
<dbReference type="EMBL" id="KK853110">
    <property type="protein sequence ID" value="KDR11231.1"/>
    <property type="molecule type" value="Genomic_DNA"/>
</dbReference>
<keyword evidence="3" id="KW-1185">Reference proteome</keyword>
<feature type="region of interest" description="Disordered" evidence="1">
    <location>
        <begin position="68"/>
        <end position="89"/>
    </location>
</feature>
<proteinExistence type="predicted"/>
<evidence type="ECO:0000313" key="3">
    <source>
        <dbReference type="Proteomes" id="UP000027135"/>
    </source>
</evidence>
<dbReference type="eggNOG" id="KOG4083">
    <property type="taxonomic scope" value="Eukaryota"/>
</dbReference>
<dbReference type="Proteomes" id="UP000027135">
    <property type="component" value="Unassembled WGS sequence"/>
</dbReference>
<dbReference type="PANTHER" id="PTHR21588:SF18">
    <property type="entry name" value="MICOS COMPLEX SUBUNIT MIC19"/>
    <property type="match status" value="1"/>
</dbReference>
<dbReference type="GO" id="GO:0007007">
    <property type="term" value="P:inner mitochondrial membrane organization"/>
    <property type="evidence" value="ECO:0007669"/>
    <property type="project" value="TreeGrafter"/>
</dbReference>
<gene>
    <name evidence="2" type="ORF">L798_14401</name>
</gene>
<sequence length="220" mass="25304">MRLYNAEEIFRLSLITYSAEVRCSSSLHVEYYQRPFTSFLKISVGDTIIVNGGDRCRLCVTEFTCPGERSMGSSQSTNTRRISIPNDDPSSVIKVSDSVVQRLKGGTEVPRSQSESRPDKEAALQENDQYWERRLKTLEDNHMLISRKMEEEYRKAVDEVEELFSRLPAKREQPPCTIAGQYVKECYQKNPREVLKCSKEVEAFAACVDMKRVNLLDSRQ</sequence>